<gene>
    <name evidence="1" type="ORF">EV147_4281</name>
</gene>
<dbReference type="OrthoDB" id="9906095at2"/>
<dbReference type="RefSeq" id="WP_130393190.1">
    <property type="nucleotide sequence ID" value="NZ_SGXM01000008.1"/>
</dbReference>
<dbReference type="AlphaFoldDB" id="A0A4Q7RIN6"/>
<dbReference type="EMBL" id="SGXM01000008">
    <property type="protein sequence ID" value="RZT31782.1"/>
    <property type="molecule type" value="Genomic_DNA"/>
</dbReference>
<evidence type="ECO:0000313" key="1">
    <source>
        <dbReference type="EMBL" id="RZT31782.1"/>
    </source>
</evidence>
<keyword evidence="2" id="KW-1185">Reference proteome</keyword>
<sequence length="101" mass="10391">MNAPDTHDGIVQLYASQIIDHADAAQAGAPVSALAMASVDKAMMHFRTLDGGRATATLLQRLGSMLRAAALAPGRLEPSRLVLIAAADYAANAARGFDGTS</sequence>
<organism evidence="1 2">
    <name type="scientific">Cupriavidus agavae</name>
    <dbReference type="NCBI Taxonomy" id="1001822"/>
    <lineage>
        <taxon>Bacteria</taxon>
        <taxon>Pseudomonadati</taxon>
        <taxon>Pseudomonadota</taxon>
        <taxon>Betaproteobacteria</taxon>
        <taxon>Burkholderiales</taxon>
        <taxon>Burkholderiaceae</taxon>
        <taxon>Cupriavidus</taxon>
    </lineage>
</organism>
<comment type="caution">
    <text evidence="1">The sequence shown here is derived from an EMBL/GenBank/DDBJ whole genome shotgun (WGS) entry which is preliminary data.</text>
</comment>
<reference evidence="1 2" key="1">
    <citation type="journal article" date="2015" name="Stand. Genomic Sci.">
        <title>Genomic Encyclopedia of Bacterial and Archaeal Type Strains, Phase III: the genomes of soil and plant-associated and newly described type strains.</title>
        <authorList>
            <person name="Whitman W.B."/>
            <person name="Woyke T."/>
            <person name="Klenk H.P."/>
            <person name="Zhou Y."/>
            <person name="Lilburn T.G."/>
            <person name="Beck B.J."/>
            <person name="De Vos P."/>
            <person name="Vandamme P."/>
            <person name="Eisen J.A."/>
            <person name="Garrity G."/>
            <person name="Hugenholtz P."/>
            <person name="Kyrpides N.C."/>
        </authorList>
    </citation>
    <scope>NUCLEOTIDE SEQUENCE [LARGE SCALE GENOMIC DNA]</scope>
    <source>
        <strain evidence="1 2">ASC-9842</strain>
    </source>
</reference>
<dbReference type="Proteomes" id="UP000291078">
    <property type="component" value="Unassembled WGS sequence"/>
</dbReference>
<accession>A0A4Q7RIN6</accession>
<evidence type="ECO:0000313" key="2">
    <source>
        <dbReference type="Proteomes" id="UP000291078"/>
    </source>
</evidence>
<name>A0A4Q7RIN6_9BURK</name>
<protein>
    <submittedName>
        <fullName evidence="1">Uncharacterized protein</fullName>
    </submittedName>
</protein>
<proteinExistence type="predicted"/>